<feature type="repeat" description="ANK" evidence="4">
    <location>
        <begin position="397"/>
        <end position="429"/>
    </location>
</feature>
<dbReference type="PANTHER" id="PTHR24161:SF85">
    <property type="entry name" value="PALMITOYLTRANSFERASE HIP14"/>
    <property type="match status" value="1"/>
</dbReference>
<dbReference type="PROSITE" id="PS50297">
    <property type="entry name" value="ANK_REP_REGION"/>
    <property type="match status" value="6"/>
</dbReference>
<proteinExistence type="predicted"/>
<dbReference type="SUPFAM" id="SSF48403">
    <property type="entry name" value="Ankyrin repeat"/>
    <property type="match status" value="1"/>
</dbReference>
<dbReference type="InterPro" id="IPR036770">
    <property type="entry name" value="Ankyrin_rpt-contain_sf"/>
</dbReference>
<evidence type="ECO:0000256" key="1">
    <source>
        <dbReference type="ARBA" id="ARBA00012210"/>
    </source>
</evidence>
<dbReference type="Gene3D" id="1.25.40.20">
    <property type="entry name" value="Ankyrin repeat-containing domain"/>
    <property type="match status" value="2"/>
</dbReference>
<evidence type="ECO:0000256" key="4">
    <source>
        <dbReference type="PROSITE-ProRule" id="PRU00023"/>
    </source>
</evidence>
<sequence length="724" mass="77888">MAEIAGLTSAILAIVDKCAKIGFTIRHVRNTVKNGPSIVHAIAVECSVTVAVLKRLQVFLDARPQLLDGGHTAVTGSMTNGDLGLGDSFEALLLGIGGSIDELVAEIDKISWSKEGSMTFLSKAKFVLKEDSLKGCRQELREQRATLALLLDCLQVESLATVEVHLERADEQTTSSHGNKPTSANLNRGSISITSSNLVTTNPGRRQLSIGSTVSDSGRSYFSLRFPGEMDEFEAAVRFKTRRPATPSLLKSLHAAIDSTDVQQVFDGLYKDPKSPLPESDLRPIDRVLRTYPKDASGKGETVAQLDEIMCMLILAGADAGPRSASEMTPFSLAIHDGASARVIRLMCDNGADVNAKDPSSEHGTTPLQRAILTDSPDDVLLALVASGAEIDKRDATGYTALMDAVHRQRVETARKLLDYGADPNIDESNGWSPLQFALGHGTNANPEMVQLLCDRDASLTHLYKLPVTNNLSDVARCLLESKANPNVICNRNCQSPFNAIHLAAEIGNIDRLRLLLEHGAEINSVDPRKNTPLRIAIGNSHTDAAALLIESGADLGSEFCRAAKEGMDSIITLVLDHIHASDVLGVSVISYAANEPIILEFILSQVDRQGSLEVINQKGCDNNAALHWAVIFGKAASVEILLQAGAEQVSAGGLATKSPDGPNRVTGTPAEMARALGESEIVAIFEDWEEAKRLAQAELMERRKLHFAILKSRRQLQLEEGGS</sequence>
<keyword evidence="3 4" id="KW-0040">ANK repeat</keyword>
<feature type="repeat" description="ANK" evidence="4">
    <location>
        <begin position="496"/>
        <end position="528"/>
    </location>
</feature>
<reference evidence="6" key="2">
    <citation type="submission" date="2023-06" db="EMBL/GenBank/DDBJ databases">
        <authorList>
            <consortium name="Lawrence Berkeley National Laboratory"/>
            <person name="Haridas S."/>
            <person name="Hensen N."/>
            <person name="Bonometti L."/>
            <person name="Westerberg I."/>
            <person name="Brannstrom I.O."/>
            <person name="Guillou S."/>
            <person name="Cros-Aarteil S."/>
            <person name="Calhoun S."/>
            <person name="Kuo A."/>
            <person name="Mondo S."/>
            <person name="Pangilinan J."/>
            <person name="Riley R."/>
            <person name="Labutti K."/>
            <person name="Andreopoulos B."/>
            <person name="Lipzen A."/>
            <person name="Chen C."/>
            <person name="Yanf M."/>
            <person name="Daum C."/>
            <person name="Ng V."/>
            <person name="Clum A."/>
            <person name="Steindorff A."/>
            <person name="Ohm R."/>
            <person name="Martin F."/>
            <person name="Silar P."/>
            <person name="Natvig D."/>
            <person name="Lalanne C."/>
            <person name="Gautier V."/>
            <person name="Ament-Velasquez S.L."/>
            <person name="Kruys A."/>
            <person name="Hutchinson M.I."/>
            <person name="Powell A.J."/>
            <person name="Barry K."/>
            <person name="Miller A.N."/>
            <person name="Grigoriev I.V."/>
            <person name="Debuchy R."/>
            <person name="Gladieux P."/>
            <person name="Thoren M.H."/>
            <person name="Johannesson H."/>
        </authorList>
    </citation>
    <scope>NUCLEOTIDE SEQUENCE</scope>
    <source>
        <strain evidence="6">CBS 314.62</strain>
    </source>
</reference>
<organism evidence="6 7">
    <name type="scientific">Podospora appendiculata</name>
    <dbReference type="NCBI Taxonomy" id="314037"/>
    <lineage>
        <taxon>Eukaryota</taxon>
        <taxon>Fungi</taxon>
        <taxon>Dikarya</taxon>
        <taxon>Ascomycota</taxon>
        <taxon>Pezizomycotina</taxon>
        <taxon>Sordariomycetes</taxon>
        <taxon>Sordariomycetidae</taxon>
        <taxon>Sordariales</taxon>
        <taxon>Podosporaceae</taxon>
        <taxon>Podospora</taxon>
    </lineage>
</organism>
<feature type="region of interest" description="Disordered" evidence="5">
    <location>
        <begin position="168"/>
        <end position="189"/>
    </location>
</feature>
<dbReference type="EMBL" id="JAULSO010000002">
    <property type="protein sequence ID" value="KAK3689160.1"/>
    <property type="molecule type" value="Genomic_DNA"/>
</dbReference>
<evidence type="ECO:0000256" key="3">
    <source>
        <dbReference type="ARBA" id="ARBA00023043"/>
    </source>
</evidence>
<feature type="repeat" description="ANK" evidence="4">
    <location>
        <begin position="529"/>
        <end position="556"/>
    </location>
</feature>
<feature type="repeat" description="ANK" evidence="4">
    <location>
        <begin position="363"/>
        <end position="396"/>
    </location>
</feature>
<feature type="repeat" description="ANK" evidence="4">
    <location>
        <begin position="622"/>
        <end position="648"/>
    </location>
</feature>
<name>A0AAE1CD87_9PEZI</name>
<dbReference type="SMART" id="SM00248">
    <property type="entry name" value="ANK"/>
    <property type="match status" value="7"/>
</dbReference>
<evidence type="ECO:0000256" key="5">
    <source>
        <dbReference type="SAM" id="MobiDB-lite"/>
    </source>
</evidence>
<dbReference type="Proteomes" id="UP001270362">
    <property type="component" value="Unassembled WGS sequence"/>
</dbReference>
<reference evidence="6" key="1">
    <citation type="journal article" date="2023" name="Mol. Phylogenet. Evol.">
        <title>Genome-scale phylogeny and comparative genomics of the fungal order Sordariales.</title>
        <authorList>
            <person name="Hensen N."/>
            <person name="Bonometti L."/>
            <person name="Westerberg I."/>
            <person name="Brannstrom I.O."/>
            <person name="Guillou S."/>
            <person name="Cros-Aarteil S."/>
            <person name="Calhoun S."/>
            <person name="Haridas S."/>
            <person name="Kuo A."/>
            <person name="Mondo S."/>
            <person name="Pangilinan J."/>
            <person name="Riley R."/>
            <person name="LaButti K."/>
            <person name="Andreopoulos B."/>
            <person name="Lipzen A."/>
            <person name="Chen C."/>
            <person name="Yan M."/>
            <person name="Daum C."/>
            <person name="Ng V."/>
            <person name="Clum A."/>
            <person name="Steindorff A."/>
            <person name="Ohm R.A."/>
            <person name="Martin F."/>
            <person name="Silar P."/>
            <person name="Natvig D.O."/>
            <person name="Lalanne C."/>
            <person name="Gautier V."/>
            <person name="Ament-Velasquez S.L."/>
            <person name="Kruys A."/>
            <person name="Hutchinson M.I."/>
            <person name="Powell A.J."/>
            <person name="Barry K."/>
            <person name="Miller A.N."/>
            <person name="Grigoriev I.V."/>
            <person name="Debuchy R."/>
            <person name="Gladieux P."/>
            <person name="Hiltunen Thoren M."/>
            <person name="Johannesson H."/>
        </authorList>
    </citation>
    <scope>NUCLEOTIDE SEQUENCE</scope>
    <source>
        <strain evidence="6">CBS 314.62</strain>
    </source>
</reference>
<feature type="repeat" description="ANK" evidence="4">
    <location>
        <begin position="326"/>
        <end position="359"/>
    </location>
</feature>
<evidence type="ECO:0000256" key="2">
    <source>
        <dbReference type="ARBA" id="ARBA00022737"/>
    </source>
</evidence>
<evidence type="ECO:0000313" key="7">
    <source>
        <dbReference type="Proteomes" id="UP001270362"/>
    </source>
</evidence>
<dbReference type="PANTHER" id="PTHR24161">
    <property type="entry name" value="ANK_REP_REGION DOMAIN-CONTAINING PROTEIN-RELATED"/>
    <property type="match status" value="1"/>
</dbReference>
<dbReference type="GO" id="GO:0016409">
    <property type="term" value="F:palmitoyltransferase activity"/>
    <property type="evidence" value="ECO:0007669"/>
    <property type="project" value="TreeGrafter"/>
</dbReference>
<dbReference type="GO" id="GO:0000139">
    <property type="term" value="C:Golgi membrane"/>
    <property type="evidence" value="ECO:0007669"/>
    <property type="project" value="TreeGrafter"/>
</dbReference>
<evidence type="ECO:0000313" key="6">
    <source>
        <dbReference type="EMBL" id="KAK3689160.1"/>
    </source>
</evidence>
<dbReference type="PROSITE" id="PS50088">
    <property type="entry name" value="ANK_REPEAT"/>
    <property type="match status" value="6"/>
</dbReference>
<gene>
    <name evidence="6" type="ORF">B0T22DRAFT_536154</name>
</gene>
<protein>
    <recommendedName>
        <fullName evidence="1">protein S-acyltransferase</fullName>
        <ecNumber evidence="1">2.3.1.225</ecNumber>
    </recommendedName>
</protein>
<comment type="caution">
    <text evidence="6">The sequence shown here is derived from an EMBL/GenBank/DDBJ whole genome shotgun (WGS) entry which is preliminary data.</text>
</comment>
<dbReference type="InterPro" id="IPR002110">
    <property type="entry name" value="Ankyrin_rpt"/>
</dbReference>
<dbReference type="AlphaFoldDB" id="A0AAE1CD87"/>
<dbReference type="EC" id="2.3.1.225" evidence="1"/>
<feature type="compositionally biased region" description="Polar residues" evidence="5">
    <location>
        <begin position="172"/>
        <end position="189"/>
    </location>
</feature>
<dbReference type="Pfam" id="PF12796">
    <property type="entry name" value="Ank_2"/>
    <property type="match status" value="2"/>
</dbReference>
<accession>A0AAE1CD87</accession>
<keyword evidence="2" id="KW-0677">Repeat</keyword>
<keyword evidence="7" id="KW-1185">Reference proteome</keyword>